<proteinExistence type="predicted"/>
<dbReference type="EMBL" id="SETE01000002">
    <property type="protein sequence ID" value="RYM34698.1"/>
    <property type="molecule type" value="Genomic_DNA"/>
</dbReference>
<dbReference type="RefSeq" id="WP_130092707.1">
    <property type="nucleotide sequence ID" value="NZ_SETE01000002.1"/>
</dbReference>
<keyword evidence="1" id="KW-0732">Signal</keyword>
<keyword evidence="3" id="KW-1185">Reference proteome</keyword>
<evidence type="ECO:0000313" key="3">
    <source>
        <dbReference type="Proteomes" id="UP000293952"/>
    </source>
</evidence>
<accession>A0A4Q4KNH2</accession>
<sequence length="200" mass="23238">MKLNLLAALFFLSLGVVNAQNYYLDSIQIERDNFEHKLLQTDSIINKEEQQSIEKLNHFPIDSSWVLTAKFKKKKGKIFDMPTTTSRTPKYQRIGYLHFEKDNEKFKLAVYKNLGLTAEEYKNYVFVPFVDANAPEITYGGGRYLDLEMSIKDKTVSVDFNKTYNPYCVYSYRYSCPITPKENHIDVKVNAGIMNPDKTL</sequence>
<reference evidence="2 3" key="1">
    <citation type="submission" date="2019-02" db="EMBL/GenBank/DDBJ databases">
        <title>Genome sequence of the sea-ice species Brumimicrobium glaciale.</title>
        <authorList>
            <person name="Bowman J.P."/>
        </authorList>
    </citation>
    <scope>NUCLEOTIDE SEQUENCE [LARGE SCALE GENOMIC DNA]</scope>
    <source>
        <strain evidence="2 3">IC156</strain>
    </source>
</reference>
<feature type="signal peptide" evidence="1">
    <location>
        <begin position="1"/>
        <end position="19"/>
    </location>
</feature>
<dbReference type="Pfam" id="PF07920">
    <property type="entry name" value="DUF1684"/>
    <property type="match status" value="1"/>
</dbReference>
<name>A0A4Q4KNH2_9FLAO</name>
<protein>
    <submittedName>
        <fullName evidence="2">DUF1684 domain-containing protein</fullName>
    </submittedName>
</protein>
<feature type="chain" id="PRO_5020677165" evidence="1">
    <location>
        <begin position="20"/>
        <end position="200"/>
    </location>
</feature>
<evidence type="ECO:0000256" key="1">
    <source>
        <dbReference type="SAM" id="SignalP"/>
    </source>
</evidence>
<dbReference type="PANTHER" id="PTHR41913">
    <property type="entry name" value="DUF1684 DOMAIN-CONTAINING PROTEIN"/>
    <property type="match status" value="1"/>
</dbReference>
<dbReference type="AlphaFoldDB" id="A0A4Q4KNH2"/>
<dbReference type="OrthoDB" id="5493262at2"/>
<evidence type="ECO:0000313" key="2">
    <source>
        <dbReference type="EMBL" id="RYM34698.1"/>
    </source>
</evidence>
<organism evidence="2 3">
    <name type="scientific">Brumimicrobium glaciale</name>
    <dbReference type="NCBI Taxonomy" id="200475"/>
    <lineage>
        <taxon>Bacteria</taxon>
        <taxon>Pseudomonadati</taxon>
        <taxon>Bacteroidota</taxon>
        <taxon>Flavobacteriia</taxon>
        <taxon>Flavobacteriales</taxon>
        <taxon>Crocinitomicaceae</taxon>
        <taxon>Brumimicrobium</taxon>
    </lineage>
</organism>
<dbReference type="PANTHER" id="PTHR41913:SF1">
    <property type="entry name" value="DUF1684 DOMAIN-CONTAINING PROTEIN"/>
    <property type="match status" value="1"/>
</dbReference>
<dbReference type="Proteomes" id="UP000293952">
    <property type="component" value="Unassembled WGS sequence"/>
</dbReference>
<gene>
    <name evidence="2" type="ORF">ERX46_04810</name>
</gene>
<dbReference type="InterPro" id="IPR012467">
    <property type="entry name" value="DUF1684"/>
</dbReference>
<comment type="caution">
    <text evidence="2">The sequence shown here is derived from an EMBL/GenBank/DDBJ whole genome shotgun (WGS) entry which is preliminary data.</text>
</comment>